<keyword evidence="1" id="KW-0812">Transmembrane</keyword>
<feature type="transmembrane region" description="Helical" evidence="1">
    <location>
        <begin position="59"/>
        <end position="87"/>
    </location>
</feature>
<dbReference type="Proteomes" id="UP000230423">
    <property type="component" value="Unassembled WGS sequence"/>
</dbReference>
<dbReference type="EMBL" id="KZ351643">
    <property type="protein sequence ID" value="PIO62801.1"/>
    <property type="molecule type" value="Genomic_DNA"/>
</dbReference>
<dbReference type="Pfam" id="PF10318">
    <property type="entry name" value="7TM_GPCR_Srh"/>
    <property type="match status" value="1"/>
</dbReference>
<feature type="transmembrane region" description="Helical" evidence="1">
    <location>
        <begin position="27"/>
        <end position="47"/>
    </location>
</feature>
<dbReference type="AlphaFoldDB" id="A0A2G9TXQ4"/>
<feature type="non-terminal residue" evidence="2">
    <location>
        <position position="1"/>
    </location>
</feature>
<keyword evidence="3" id="KW-1185">Reference proteome</keyword>
<accession>A0A2G9TXQ4</accession>
<proteinExistence type="predicted"/>
<keyword evidence="2" id="KW-0675">Receptor</keyword>
<organism evidence="2 3">
    <name type="scientific">Teladorsagia circumcincta</name>
    <name type="common">Brown stomach worm</name>
    <name type="synonym">Ostertagia circumcincta</name>
    <dbReference type="NCBI Taxonomy" id="45464"/>
    <lineage>
        <taxon>Eukaryota</taxon>
        <taxon>Metazoa</taxon>
        <taxon>Ecdysozoa</taxon>
        <taxon>Nematoda</taxon>
        <taxon>Chromadorea</taxon>
        <taxon>Rhabditida</taxon>
        <taxon>Rhabditina</taxon>
        <taxon>Rhabditomorpha</taxon>
        <taxon>Strongyloidea</taxon>
        <taxon>Trichostrongylidae</taxon>
        <taxon>Teladorsagia</taxon>
    </lineage>
</organism>
<gene>
    <name evidence="2" type="ORF">TELCIR_15626</name>
</gene>
<keyword evidence="1" id="KW-1133">Transmembrane helix</keyword>
<sequence length="195" mass="21955">YIESNSISHPMIVCDDFDIGSDFYQNLMQVLSFVAVAFNAFAIYCIFYKSPKQMGAYKWYLLIYQLSSTLFDFVYMFFTLPVIFFPVPMGYPASWIAQWLSISGHTAVALVVTTCLCLVASIVMLFVYRCHVIIPAHHVLKVNDNGLGNFALALLGTHGCVESVTLIMCNEPYRTFVGIVEGDRSFPILLSVVQR</sequence>
<dbReference type="PANTHER" id="PTHR46891">
    <property type="entry name" value="SERPENTINE RECEPTOR, CLASS H-RELATED"/>
    <property type="match status" value="1"/>
</dbReference>
<evidence type="ECO:0000313" key="3">
    <source>
        <dbReference type="Proteomes" id="UP000230423"/>
    </source>
</evidence>
<protein>
    <submittedName>
        <fullName evidence="2">7TM chemoreceptor</fullName>
    </submittedName>
</protein>
<dbReference type="OrthoDB" id="5865150at2759"/>
<dbReference type="InterPro" id="IPR019422">
    <property type="entry name" value="7TM_GPCR_serpentine_rcpt_Srh"/>
</dbReference>
<evidence type="ECO:0000256" key="1">
    <source>
        <dbReference type="SAM" id="Phobius"/>
    </source>
</evidence>
<name>A0A2G9TXQ4_TELCI</name>
<evidence type="ECO:0000313" key="2">
    <source>
        <dbReference type="EMBL" id="PIO62801.1"/>
    </source>
</evidence>
<keyword evidence="1" id="KW-0472">Membrane</keyword>
<reference evidence="2 3" key="1">
    <citation type="submission" date="2015-09" db="EMBL/GenBank/DDBJ databases">
        <title>Draft genome of the parasitic nematode Teladorsagia circumcincta isolate WARC Sus (inbred).</title>
        <authorList>
            <person name="Mitreva M."/>
        </authorList>
    </citation>
    <scope>NUCLEOTIDE SEQUENCE [LARGE SCALE GENOMIC DNA]</scope>
    <source>
        <strain evidence="2 3">S</strain>
    </source>
</reference>
<feature type="transmembrane region" description="Helical" evidence="1">
    <location>
        <begin position="107"/>
        <end position="128"/>
    </location>
</feature>